<dbReference type="EMBL" id="BLLK01000047">
    <property type="protein sequence ID" value="GFH55167.1"/>
    <property type="molecule type" value="Genomic_DNA"/>
</dbReference>
<name>A0AAD3CZN2_9STRA</name>
<dbReference type="SUPFAM" id="SSF63380">
    <property type="entry name" value="Riboflavin synthase domain-like"/>
    <property type="match status" value="1"/>
</dbReference>
<evidence type="ECO:0000313" key="18">
    <source>
        <dbReference type="Proteomes" id="UP001054902"/>
    </source>
</evidence>
<dbReference type="InterPro" id="IPR001094">
    <property type="entry name" value="Flavdoxin-like"/>
</dbReference>
<evidence type="ECO:0000256" key="8">
    <source>
        <dbReference type="ARBA" id="ARBA00022723"/>
    </source>
</evidence>
<keyword evidence="11" id="KW-0112">Calmodulin-binding</keyword>
<dbReference type="SUPFAM" id="SSF52218">
    <property type="entry name" value="Flavoproteins"/>
    <property type="match status" value="1"/>
</dbReference>
<dbReference type="GO" id="GO:0006809">
    <property type="term" value="P:nitric oxide biosynthetic process"/>
    <property type="evidence" value="ECO:0007669"/>
    <property type="project" value="InterPro"/>
</dbReference>
<dbReference type="InterPro" id="IPR001433">
    <property type="entry name" value="OxRdtase_FAD/NAD-bd"/>
</dbReference>
<feature type="domain" description="FAD-binding FR-type" evidence="16">
    <location>
        <begin position="1239"/>
        <end position="1556"/>
    </location>
</feature>
<evidence type="ECO:0000256" key="9">
    <source>
        <dbReference type="ARBA" id="ARBA00022827"/>
    </source>
</evidence>
<dbReference type="PRINTS" id="PR00369">
    <property type="entry name" value="FLAVODOXIN"/>
</dbReference>
<evidence type="ECO:0000256" key="5">
    <source>
        <dbReference type="ARBA" id="ARBA00022617"/>
    </source>
</evidence>
<keyword evidence="12" id="KW-0560">Oxidoreductase</keyword>
<evidence type="ECO:0000256" key="7">
    <source>
        <dbReference type="ARBA" id="ARBA00022643"/>
    </source>
</evidence>
<keyword evidence="13" id="KW-0408">Iron</keyword>
<dbReference type="PANTHER" id="PTHR43410">
    <property type="entry name" value="NITRIC OXIDE SYNTHASE OXYGENASE"/>
    <property type="match status" value="1"/>
</dbReference>
<dbReference type="Pfam" id="PF00175">
    <property type="entry name" value="NAD_binding_1"/>
    <property type="match status" value="1"/>
</dbReference>
<dbReference type="InterPro" id="IPR017938">
    <property type="entry name" value="Riboflavin_synthase-like_b-brl"/>
</dbReference>
<dbReference type="Gene3D" id="3.40.50.360">
    <property type="match status" value="1"/>
</dbReference>
<dbReference type="InterPro" id="IPR044944">
    <property type="entry name" value="NOS_dom_3"/>
</dbReference>
<feature type="compositionally biased region" description="Polar residues" evidence="14">
    <location>
        <begin position="169"/>
        <end position="203"/>
    </location>
</feature>
<evidence type="ECO:0000256" key="10">
    <source>
        <dbReference type="ARBA" id="ARBA00022857"/>
    </source>
</evidence>
<dbReference type="Gene3D" id="1.20.990.10">
    <property type="entry name" value="NADPH-cytochrome p450 Reductase, Chain A, domain 3"/>
    <property type="match status" value="1"/>
</dbReference>
<feature type="region of interest" description="Disordered" evidence="14">
    <location>
        <begin position="162"/>
        <end position="203"/>
    </location>
</feature>
<evidence type="ECO:0000256" key="4">
    <source>
        <dbReference type="ARBA" id="ARBA00012989"/>
    </source>
</evidence>
<feature type="compositionally biased region" description="Basic and acidic residues" evidence="14">
    <location>
        <begin position="26"/>
        <end position="40"/>
    </location>
</feature>
<dbReference type="SUPFAM" id="SSF56512">
    <property type="entry name" value="Nitric oxide (NO) synthase oxygenase domain"/>
    <property type="match status" value="1"/>
</dbReference>
<dbReference type="Gene3D" id="3.90.340.10">
    <property type="entry name" value="Nitric Oxide Synthase, Chain A, domain 1"/>
    <property type="match status" value="1"/>
</dbReference>
<comment type="caution">
    <text evidence="17">The sequence shown here is derived from an EMBL/GenBank/DDBJ whole genome shotgun (WGS) entry which is preliminary data.</text>
</comment>
<comment type="cofactor">
    <cofactor evidence="1">
        <name>FMN</name>
        <dbReference type="ChEBI" id="CHEBI:58210"/>
    </cofactor>
</comment>
<feature type="region of interest" description="Disordered" evidence="14">
    <location>
        <begin position="65"/>
        <end position="103"/>
    </location>
</feature>
<keyword evidence="7" id="KW-0288">FMN</keyword>
<feature type="region of interest" description="Disordered" evidence="14">
    <location>
        <begin position="121"/>
        <end position="142"/>
    </location>
</feature>
<evidence type="ECO:0000256" key="11">
    <source>
        <dbReference type="ARBA" id="ARBA00022860"/>
    </source>
</evidence>
<evidence type="ECO:0000256" key="1">
    <source>
        <dbReference type="ARBA" id="ARBA00001917"/>
    </source>
</evidence>
<dbReference type="SUPFAM" id="SSF52343">
    <property type="entry name" value="Ferredoxin reductase-like, C-terminal NADP-linked domain"/>
    <property type="match status" value="1"/>
</dbReference>
<keyword evidence="6" id="KW-0285">Flavoprotein</keyword>
<keyword evidence="9" id="KW-0274">FAD</keyword>
<dbReference type="Pfam" id="PF00667">
    <property type="entry name" value="FAD_binding_1"/>
    <property type="match status" value="1"/>
</dbReference>
<dbReference type="InterPro" id="IPR029039">
    <property type="entry name" value="Flavoprotein-like_sf"/>
</dbReference>
<dbReference type="InterPro" id="IPR044940">
    <property type="entry name" value="NOS_dom_2"/>
</dbReference>
<reference evidence="17 18" key="1">
    <citation type="journal article" date="2021" name="Sci. Rep.">
        <title>The genome of the diatom Chaetoceros tenuissimus carries an ancient integrated fragment of an extant virus.</title>
        <authorList>
            <person name="Hongo Y."/>
            <person name="Kimura K."/>
            <person name="Takaki Y."/>
            <person name="Yoshida Y."/>
            <person name="Baba S."/>
            <person name="Kobayashi G."/>
            <person name="Nagasaki K."/>
            <person name="Hano T."/>
            <person name="Tomaru Y."/>
        </authorList>
    </citation>
    <scope>NUCLEOTIDE SEQUENCE [LARGE SCALE GENOMIC DNA]</scope>
    <source>
        <strain evidence="17 18">NIES-3715</strain>
    </source>
</reference>
<feature type="region of interest" description="Disordered" evidence="14">
    <location>
        <begin position="1"/>
        <end position="42"/>
    </location>
</feature>
<sequence>MAPNLYAARTRAENASKNQKVGFVIDGKREESGSDDHDADTCSVSSSLSFRERFQANGRIISNYSGGKETASTADKKEIPHDKRGQFTMSQKDASKHSSSIRNMSRSYSFQKYIKNKRYDQKRRTKILESSRKSSTDTLAESTPINNQAYSFQKYIKNKRYDQKRQTRTLESSRTSNIDTLAESTTINQASGDSIPNNKASGDSIPINQASGDSIHINKASVDSIPINQAHSLDYSLDTSSVASSESSQLLLHHDAKVTLKSYWGVDFEEYNLNIEEPLTQVFLKDKKDAVLLMESWNKVLAFRSKFAEALVGRWRILVAATDISNRNEETQTGFEQQFWVQNIFETENNGVSSTRKLENEALRLVENNLDSLALHFGQRVSDMGLILVSMLDMVVRSLCPHAQYVQREAYREMKGSKDADNEVSDLFFHENECTTIQEFCETLSSYGVKPEHWLLLCDAFLWAMKNQNPYSLDHEKEDINAMGAHAKFISGMVVLPLIEFCERRSMYIGRQEFEDLRDFISIEDGGIEDKIRVVVTSAFSKLFAKIQDIEDHFSDIDIEEVSYYIFEVILLMTKFPAETSDPSSEIRKTFNRFSTKWNDLNLTAEALLLLGKEVVSVAHIALLDSNDILTECFSYLWKECLEVGILYPIKAKYKLQRDAERFIDEIATELNWTHETKRKRLFAVRTEISATGTYTHTPEELEIGARLAWRNSSKCVGRISWNTLQVRDCRHVSDNPRKVFDECVEHLKIATGGTNIQSVMTVFRPQSSSEIFGMRFWSSQFVRYAGYVDKSTGQILGDPANVNITELLIERELWMPPKKKSAFDVLPLVFKFPNNEHPFVYELPKEVVHEIKIEHPDFPSMKDLGLKWAAVPAITNFMMNLGGIKYPCSPFNGWFLSTEVVRNLIERYDVTKLLAPIFGINLEDKLVKVKVSAELETAVLHSFEKEKFTVVDPVGVGESFLTHCKRERESGRECPAQWSWIGGLLGSTNSTWHLEMRDFKKCPQYDYCCDPFELTRLKDFKKKRNTLVKEQIQSQLIVTRNKKVEVPKVLIAYGSETGTAEQCASSLTKRLKLCSPTVCTLNEVLSMDRDNRASFQYMLILCSTFGQGSPPSNAVEFFEKVHDFDFTGLKFAVLALGSSLYPDFCKAGQDLMYKMMDVGAQSMCDIVKVDSARGNQEGILEWSTYVSYQVLPERLVNEIKTMNQEEGVSTSPLEYSITWLPDDSNTVKISLDNMKCTKNVELCRASDQENDVTKLVPSVRHIEMECKETVSYTSGDHLVVSPLNSMAKVIRFCKCFELELAEAIQKWNSLKTKFDKLKFDSKSAVAYSEKAKKYDCNFPSLFWLIEKRFSVLSKENGETSPLQSKALTNNTLRLALQRSLDFSFHTSTYIIDLLTMVATKLDEAMQASFVDPSIDPLLHRFEEDSDLLIGNTATAKGSDEAVQTFKDKYPTIIDFFEVYKDLLCKPIHTTDSKHQKPVIGIADVLVLMPTMKDRFYSISSSDLLSPNTLSITVGLYQRETSDGKIEKGTCSSYLRSFSPGTSFDARVVKSSFRCPSDPTFPVVLIGGGTGIAPFMSFMEERAAEFASYSQYAKWHFFFGCRTKGEFLYKDKIEKWDKEGVITSHIAYSRESDEPKTYVQDLLEDNAEKVVQLLLCKDTHVMICGNASMANACRKTVIKLLRFHGQMSTISAEHLLSSMSLKKRWQLDVWGKIEEEDTKSSLSMRASANRRHLLQNASKSQRNFLVNF</sequence>
<dbReference type="InterPro" id="IPR003097">
    <property type="entry name" value="CysJ-like_FAD-binding"/>
</dbReference>
<dbReference type="Pfam" id="PF02898">
    <property type="entry name" value="NO_synthase"/>
    <property type="match status" value="1"/>
</dbReference>
<accession>A0AAD3CZN2</accession>
<dbReference type="Pfam" id="PF00258">
    <property type="entry name" value="Flavodoxin_1"/>
    <property type="match status" value="1"/>
</dbReference>
<dbReference type="PROSITE" id="PS51384">
    <property type="entry name" value="FAD_FR"/>
    <property type="match status" value="1"/>
</dbReference>
<dbReference type="InterPro" id="IPR044943">
    <property type="entry name" value="NOS_dom_1"/>
</dbReference>
<organism evidence="17 18">
    <name type="scientific">Chaetoceros tenuissimus</name>
    <dbReference type="NCBI Taxonomy" id="426638"/>
    <lineage>
        <taxon>Eukaryota</taxon>
        <taxon>Sar</taxon>
        <taxon>Stramenopiles</taxon>
        <taxon>Ochrophyta</taxon>
        <taxon>Bacillariophyta</taxon>
        <taxon>Coscinodiscophyceae</taxon>
        <taxon>Chaetocerotophycidae</taxon>
        <taxon>Chaetocerotales</taxon>
        <taxon>Chaetocerotaceae</taxon>
        <taxon>Chaetoceros</taxon>
    </lineage>
</organism>
<dbReference type="InterPro" id="IPR050607">
    <property type="entry name" value="NOS"/>
</dbReference>
<dbReference type="Gene3D" id="3.40.50.80">
    <property type="entry name" value="Nucleotide-binding domain of ferredoxin-NADP reductase (FNR) module"/>
    <property type="match status" value="1"/>
</dbReference>
<dbReference type="GO" id="GO:0005516">
    <property type="term" value="F:calmodulin binding"/>
    <property type="evidence" value="ECO:0007669"/>
    <property type="project" value="UniProtKB-KW"/>
</dbReference>
<dbReference type="GO" id="GO:0004517">
    <property type="term" value="F:nitric-oxide synthase activity"/>
    <property type="evidence" value="ECO:0007669"/>
    <property type="project" value="UniProtKB-EC"/>
</dbReference>
<dbReference type="InterPro" id="IPR039261">
    <property type="entry name" value="FNR_nucleotide-bd"/>
</dbReference>
<comment type="cofactor">
    <cofactor evidence="2">
        <name>FAD</name>
        <dbReference type="ChEBI" id="CHEBI:57692"/>
    </cofactor>
</comment>
<dbReference type="Proteomes" id="UP001054902">
    <property type="component" value="Unassembled WGS sequence"/>
</dbReference>
<proteinExistence type="inferred from homology"/>
<dbReference type="GO" id="GO:0010181">
    <property type="term" value="F:FMN binding"/>
    <property type="evidence" value="ECO:0007669"/>
    <property type="project" value="InterPro"/>
</dbReference>
<keyword evidence="5" id="KW-0349">Heme</keyword>
<feature type="compositionally biased region" description="Basic and acidic residues" evidence="14">
    <location>
        <begin position="126"/>
        <end position="135"/>
    </location>
</feature>
<evidence type="ECO:0000256" key="6">
    <source>
        <dbReference type="ARBA" id="ARBA00022630"/>
    </source>
</evidence>
<dbReference type="InterPro" id="IPR023173">
    <property type="entry name" value="NADPH_Cyt_P450_Rdtase_alpha"/>
</dbReference>
<protein>
    <recommendedName>
        <fullName evidence="4">nitric-oxide synthase (NADPH)</fullName>
        <ecNumber evidence="4">1.14.13.39</ecNumber>
    </recommendedName>
</protein>
<dbReference type="GO" id="GO:0046872">
    <property type="term" value="F:metal ion binding"/>
    <property type="evidence" value="ECO:0007669"/>
    <property type="project" value="UniProtKB-KW"/>
</dbReference>
<keyword evidence="8" id="KW-0479">Metal-binding</keyword>
<evidence type="ECO:0000259" key="16">
    <source>
        <dbReference type="PROSITE" id="PS51384"/>
    </source>
</evidence>
<gene>
    <name evidence="17" type="ORF">CTEN210_11643</name>
</gene>
<comment type="similarity">
    <text evidence="3">Belongs to the NOS family.</text>
</comment>
<evidence type="ECO:0000256" key="14">
    <source>
        <dbReference type="SAM" id="MobiDB-lite"/>
    </source>
</evidence>
<evidence type="ECO:0000256" key="3">
    <source>
        <dbReference type="ARBA" id="ARBA00006267"/>
    </source>
</evidence>
<dbReference type="PANTHER" id="PTHR43410:SF1">
    <property type="entry name" value="NITRIC OXIDE SYNTHASE"/>
    <property type="match status" value="1"/>
</dbReference>
<dbReference type="Gene3D" id="3.90.440.10">
    <property type="entry name" value="Nitric Oxide Synthase,Heme Domain,Chain A domain 2"/>
    <property type="match status" value="1"/>
</dbReference>
<keyword evidence="18" id="KW-1185">Reference proteome</keyword>
<keyword evidence="10" id="KW-0521">NADP</keyword>
<dbReference type="Gene3D" id="3.90.1230.10">
    <property type="entry name" value="Nitric Oxide Synthase, Chain A, domain 3"/>
    <property type="match status" value="1"/>
</dbReference>
<dbReference type="InterPro" id="IPR008254">
    <property type="entry name" value="Flavodoxin/NO_synth"/>
</dbReference>
<dbReference type="PROSITE" id="PS50902">
    <property type="entry name" value="FLAVODOXIN_LIKE"/>
    <property type="match status" value="1"/>
</dbReference>
<evidence type="ECO:0000256" key="13">
    <source>
        <dbReference type="ARBA" id="ARBA00023004"/>
    </source>
</evidence>
<dbReference type="InterPro" id="IPR017927">
    <property type="entry name" value="FAD-bd_FR_type"/>
</dbReference>
<evidence type="ECO:0000256" key="2">
    <source>
        <dbReference type="ARBA" id="ARBA00001974"/>
    </source>
</evidence>
<dbReference type="InterPro" id="IPR036119">
    <property type="entry name" value="NOS_N_sf"/>
</dbReference>
<dbReference type="EC" id="1.14.13.39" evidence="4"/>
<evidence type="ECO:0000256" key="12">
    <source>
        <dbReference type="ARBA" id="ARBA00023002"/>
    </source>
</evidence>
<feature type="compositionally biased region" description="Basic and acidic residues" evidence="14">
    <location>
        <begin position="74"/>
        <end position="85"/>
    </location>
</feature>
<evidence type="ECO:0000313" key="17">
    <source>
        <dbReference type="EMBL" id="GFH55167.1"/>
    </source>
</evidence>
<feature type="domain" description="Flavodoxin-like" evidence="15">
    <location>
        <begin position="1050"/>
        <end position="1188"/>
    </location>
</feature>
<dbReference type="Gene3D" id="2.40.30.10">
    <property type="entry name" value="Translation factors"/>
    <property type="match status" value="1"/>
</dbReference>
<evidence type="ECO:0000259" key="15">
    <source>
        <dbReference type="PROSITE" id="PS50902"/>
    </source>
</evidence>
<dbReference type="InterPro" id="IPR004030">
    <property type="entry name" value="NOS_N"/>
</dbReference>